<comment type="caution">
    <text evidence="1">The sequence shown here is derived from an EMBL/GenBank/DDBJ whole genome shotgun (WGS) entry which is preliminary data.</text>
</comment>
<dbReference type="EMBL" id="JAHQIW010005351">
    <property type="protein sequence ID" value="KAJ1365733.1"/>
    <property type="molecule type" value="Genomic_DNA"/>
</dbReference>
<keyword evidence="2" id="KW-1185">Reference proteome</keyword>
<dbReference type="Proteomes" id="UP001196413">
    <property type="component" value="Unassembled WGS sequence"/>
</dbReference>
<proteinExistence type="predicted"/>
<feature type="non-terminal residue" evidence="1">
    <location>
        <position position="1"/>
    </location>
</feature>
<sequence>PTVSRREAEILPPTNVPDPWYTWTVDTLTAMVAFLATGNPVLALIAEGVSGAVSGLFEKTRAQILRGAILVTKNDIVRALRKNEGGNTIWRGQELRTTVLKPRTIGQIQPNKHSERWRFSEPIIFM</sequence>
<evidence type="ECO:0000313" key="1">
    <source>
        <dbReference type="EMBL" id="KAJ1365733.1"/>
    </source>
</evidence>
<protein>
    <submittedName>
        <fullName evidence="1">Uncharacterized protein</fullName>
    </submittedName>
</protein>
<evidence type="ECO:0000313" key="2">
    <source>
        <dbReference type="Proteomes" id="UP001196413"/>
    </source>
</evidence>
<gene>
    <name evidence="1" type="ORF">KIN20_026154</name>
</gene>
<name>A0AAD5N075_PARTN</name>
<accession>A0AAD5N075</accession>
<reference evidence="1" key="1">
    <citation type="submission" date="2021-06" db="EMBL/GenBank/DDBJ databases">
        <title>Parelaphostrongylus tenuis whole genome reference sequence.</title>
        <authorList>
            <person name="Garwood T.J."/>
            <person name="Larsen P.A."/>
            <person name="Fountain-Jones N.M."/>
            <person name="Garbe J.R."/>
            <person name="Macchietto M.G."/>
            <person name="Kania S.A."/>
            <person name="Gerhold R.W."/>
            <person name="Richards J.E."/>
            <person name="Wolf T.M."/>
        </authorList>
    </citation>
    <scope>NUCLEOTIDE SEQUENCE</scope>
    <source>
        <strain evidence="1">MNPRO001-30</strain>
        <tissue evidence="1">Meninges</tissue>
    </source>
</reference>
<dbReference type="AlphaFoldDB" id="A0AAD5N075"/>
<organism evidence="1 2">
    <name type="scientific">Parelaphostrongylus tenuis</name>
    <name type="common">Meningeal worm</name>
    <dbReference type="NCBI Taxonomy" id="148309"/>
    <lineage>
        <taxon>Eukaryota</taxon>
        <taxon>Metazoa</taxon>
        <taxon>Ecdysozoa</taxon>
        <taxon>Nematoda</taxon>
        <taxon>Chromadorea</taxon>
        <taxon>Rhabditida</taxon>
        <taxon>Rhabditina</taxon>
        <taxon>Rhabditomorpha</taxon>
        <taxon>Strongyloidea</taxon>
        <taxon>Metastrongylidae</taxon>
        <taxon>Parelaphostrongylus</taxon>
    </lineage>
</organism>